<evidence type="ECO:0000313" key="4">
    <source>
        <dbReference type="EMBL" id="MFD1674033.1"/>
    </source>
</evidence>
<dbReference type="EMBL" id="JBHUCX010000014">
    <property type="protein sequence ID" value="MFD1674033.1"/>
    <property type="molecule type" value="Genomic_DNA"/>
</dbReference>
<dbReference type="NCBIfam" id="NF007214">
    <property type="entry name" value="PRK09636.1"/>
    <property type="match status" value="1"/>
</dbReference>
<keyword evidence="5" id="KW-1185">Reference proteome</keyword>
<dbReference type="InterPro" id="IPR014284">
    <property type="entry name" value="RNA_pol_sigma-70_dom"/>
</dbReference>
<dbReference type="NCBIfam" id="TIGR02957">
    <property type="entry name" value="SigX4"/>
    <property type="match status" value="1"/>
</dbReference>
<reference evidence="5" key="1">
    <citation type="journal article" date="2019" name="Int. J. Syst. Evol. Microbiol.">
        <title>The Global Catalogue of Microorganisms (GCM) 10K type strain sequencing project: providing services to taxonomists for standard genome sequencing and annotation.</title>
        <authorList>
            <consortium name="The Broad Institute Genomics Platform"/>
            <consortium name="The Broad Institute Genome Sequencing Center for Infectious Disease"/>
            <person name="Wu L."/>
            <person name="Ma J."/>
        </authorList>
    </citation>
    <scope>NUCLEOTIDE SEQUENCE [LARGE SCALE GENOMIC DNA]</scope>
    <source>
        <strain evidence="5">CGMCC 1.12286</strain>
    </source>
</reference>
<dbReference type="SUPFAM" id="SSF88659">
    <property type="entry name" value="Sigma3 and sigma4 domains of RNA polymerase sigma factors"/>
    <property type="match status" value="1"/>
</dbReference>
<dbReference type="InterPro" id="IPR013325">
    <property type="entry name" value="RNA_pol_sigma_r2"/>
</dbReference>
<dbReference type="InterPro" id="IPR036388">
    <property type="entry name" value="WH-like_DNA-bd_sf"/>
</dbReference>
<dbReference type="SUPFAM" id="SSF54427">
    <property type="entry name" value="NTF2-like"/>
    <property type="match status" value="1"/>
</dbReference>
<protein>
    <submittedName>
        <fullName evidence="4">RNA polymerase sigma-70 factor</fullName>
    </submittedName>
</protein>
<feature type="domain" description="RNA polymerase sigma factor 70 region 4 type 2" evidence="3">
    <location>
        <begin position="114"/>
        <end position="163"/>
    </location>
</feature>
<dbReference type="InterPro" id="IPR014303">
    <property type="entry name" value="RNA_pol_sigma-70_ECF"/>
</dbReference>
<dbReference type="InterPro" id="IPR007627">
    <property type="entry name" value="RNA_pol_sigma70_r2"/>
</dbReference>
<evidence type="ECO:0000313" key="5">
    <source>
        <dbReference type="Proteomes" id="UP001597079"/>
    </source>
</evidence>
<accession>A0ABW4JFD9</accession>
<dbReference type="InterPro" id="IPR032710">
    <property type="entry name" value="NTF2-like_dom_sf"/>
</dbReference>
<dbReference type="SUPFAM" id="SSF88946">
    <property type="entry name" value="Sigma2 domain of RNA polymerase sigma factors"/>
    <property type="match status" value="1"/>
</dbReference>
<feature type="domain" description="RNA polymerase sigma-70 region 2" evidence="2">
    <location>
        <begin position="15"/>
        <end position="75"/>
    </location>
</feature>
<dbReference type="InterPro" id="IPR052704">
    <property type="entry name" value="ECF_Sigma-70_Domain"/>
</dbReference>
<sequence>MNLEPLDIAQLYIQQKTRLLSVAYRMLGTRTEAEDVVQDVFTTVHAVDVASVQNLEAYMLRMVVNRCLNTLQSARYQREVYTGPWLPEPVIQTAERTDPLASLEQAESVSYAMLVVLERLNPIERAVFVLRDILRFDYDEIADMVGKSAVNCRKIHSRAKQKLGQEPKTHMTDENVMRDYINRFIHGVKTGDFSGFIQVLTEDVQMVSDGGGRVRSALRPIYGQDKVVRFILGISRRGALQGTYQCALVNGHPGMLLYHGPTLHGVLSLACDAQGVNRIYYLVNPDKLVRISACPPPQ</sequence>
<dbReference type="NCBIfam" id="TIGR02937">
    <property type="entry name" value="sigma70-ECF"/>
    <property type="match status" value="1"/>
</dbReference>
<dbReference type="Pfam" id="PF08281">
    <property type="entry name" value="Sigma70_r4_2"/>
    <property type="match status" value="1"/>
</dbReference>
<evidence type="ECO:0000259" key="3">
    <source>
        <dbReference type="Pfam" id="PF08281"/>
    </source>
</evidence>
<name>A0ABW4JFD9_9BACL</name>
<dbReference type="Proteomes" id="UP001597079">
    <property type="component" value="Unassembled WGS sequence"/>
</dbReference>
<evidence type="ECO:0000259" key="2">
    <source>
        <dbReference type="Pfam" id="PF04542"/>
    </source>
</evidence>
<gene>
    <name evidence="4" type="ORF">ACFSB2_04825</name>
</gene>
<comment type="subunit">
    <text evidence="1">Interacts transiently with the RNA polymerase catalytic core formed by RpoA, RpoB, RpoC and RpoZ (2 alpha, 1 beta, 1 beta' and 1 omega subunit) to form the RNA polymerase holoenzyme that can initiate transcription.</text>
</comment>
<dbReference type="InterPro" id="IPR013324">
    <property type="entry name" value="RNA_pol_sigma_r3/r4-like"/>
</dbReference>
<dbReference type="Gene3D" id="1.10.1740.10">
    <property type="match status" value="1"/>
</dbReference>
<comment type="caution">
    <text evidence="4">The sequence shown here is derived from an EMBL/GenBank/DDBJ whole genome shotgun (WGS) entry which is preliminary data.</text>
</comment>
<dbReference type="Pfam" id="PF04542">
    <property type="entry name" value="Sigma70_r2"/>
    <property type="match status" value="1"/>
</dbReference>
<dbReference type="PANTHER" id="PTHR30173:SF36">
    <property type="entry name" value="ECF RNA POLYMERASE SIGMA FACTOR SIGJ"/>
    <property type="match status" value="1"/>
</dbReference>
<evidence type="ECO:0000256" key="1">
    <source>
        <dbReference type="ARBA" id="ARBA00011344"/>
    </source>
</evidence>
<dbReference type="RefSeq" id="WP_377941716.1">
    <property type="nucleotide sequence ID" value="NZ_JBHUCX010000014.1"/>
</dbReference>
<dbReference type="Gene3D" id="1.10.10.10">
    <property type="entry name" value="Winged helix-like DNA-binding domain superfamily/Winged helix DNA-binding domain"/>
    <property type="match status" value="1"/>
</dbReference>
<organism evidence="4 5">
    <name type="scientific">Alicyclobacillus fodiniaquatilis</name>
    <dbReference type="NCBI Taxonomy" id="1661150"/>
    <lineage>
        <taxon>Bacteria</taxon>
        <taxon>Bacillati</taxon>
        <taxon>Bacillota</taxon>
        <taxon>Bacilli</taxon>
        <taxon>Bacillales</taxon>
        <taxon>Alicyclobacillaceae</taxon>
        <taxon>Alicyclobacillus</taxon>
    </lineage>
</organism>
<dbReference type="InterPro" id="IPR013249">
    <property type="entry name" value="RNA_pol_sigma70_r4_t2"/>
</dbReference>
<dbReference type="PANTHER" id="PTHR30173">
    <property type="entry name" value="SIGMA 19 FACTOR"/>
    <property type="match status" value="1"/>
</dbReference>
<proteinExistence type="predicted"/>